<dbReference type="NCBIfam" id="TIGR02595">
    <property type="entry name" value="PEP_CTERM"/>
    <property type="match status" value="1"/>
</dbReference>
<dbReference type="AlphaFoldDB" id="A0A558CU18"/>
<sequence>MNVNWNSNDDITVDVYTAFAGKSNTYYYGGSKILYGDLMIGTGSSWDYAFHIHNKTSNSGGDGWLIDYANSDGYLEVQDYHNTYESRKTEIVALAHGSNQLSASNQGSWSVGNGVLSFSFNVSSLNLADPAQLAFRWAMTCANDIITGVARGPGGGNQVPEPAALALILSGLFGLGFVRRRRNRNNCVEA</sequence>
<dbReference type="Proteomes" id="UP000317355">
    <property type="component" value="Unassembled WGS sequence"/>
</dbReference>
<evidence type="ECO:0000259" key="1">
    <source>
        <dbReference type="Pfam" id="PF07589"/>
    </source>
</evidence>
<proteinExistence type="predicted"/>
<protein>
    <submittedName>
        <fullName evidence="2">PEP-CTERM sorting domain-containing protein</fullName>
    </submittedName>
</protein>
<organism evidence="2 3">
    <name type="scientific">Sedimenticola thiotaurini</name>
    <dbReference type="NCBI Taxonomy" id="1543721"/>
    <lineage>
        <taxon>Bacteria</taxon>
        <taxon>Pseudomonadati</taxon>
        <taxon>Pseudomonadota</taxon>
        <taxon>Gammaproteobacteria</taxon>
        <taxon>Chromatiales</taxon>
        <taxon>Sedimenticolaceae</taxon>
        <taxon>Sedimenticola</taxon>
    </lineage>
</organism>
<feature type="domain" description="Ice-binding protein C-terminal" evidence="1">
    <location>
        <begin position="158"/>
        <end position="181"/>
    </location>
</feature>
<dbReference type="Pfam" id="PF07589">
    <property type="entry name" value="PEP-CTERM"/>
    <property type="match status" value="1"/>
</dbReference>
<reference evidence="2 3" key="1">
    <citation type="submission" date="2019-07" db="EMBL/GenBank/DDBJ databases">
        <title>The pathways for chlorine oxyanion respiration interact through the shared metabolite chlorate.</title>
        <authorList>
            <person name="Barnum T.P."/>
            <person name="Cheng Y."/>
            <person name="Hill K.A."/>
            <person name="Lucas L.N."/>
            <person name="Carlson H.K."/>
            <person name="Coates J.D."/>
        </authorList>
    </citation>
    <scope>NUCLEOTIDE SEQUENCE [LARGE SCALE GENOMIC DNA]</scope>
    <source>
        <strain evidence="2">BK-3</strain>
    </source>
</reference>
<comment type="caution">
    <text evidence="2">The sequence shown here is derived from an EMBL/GenBank/DDBJ whole genome shotgun (WGS) entry which is preliminary data.</text>
</comment>
<dbReference type="EMBL" id="VMRY01000072">
    <property type="protein sequence ID" value="TVT52267.1"/>
    <property type="molecule type" value="Genomic_DNA"/>
</dbReference>
<evidence type="ECO:0000313" key="2">
    <source>
        <dbReference type="EMBL" id="TVT52267.1"/>
    </source>
</evidence>
<evidence type="ECO:0000313" key="3">
    <source>
        <dbReference type="Proteomes" id="UP000317355"/>
    </source>
</evidence>
<accession>A0A558CU18</accession>
<gene>
    <name evidence="2" type="ORF">FHK82_13935</name>
</gene>
<name>A0A558CU18_9GAMM</name>
<dbReference type="InterPro" id="IPR013424">
    <property type="entry name" value="Ice-binding_C"/>
</dbReference>